<feature type="region of interest" description="Disordered" evidence="2">
    <location>
        <begin position="15"/>
        <end position="45"/>
    </location>
</feature>
<feature type="compositionally biased region" description="Low complexity" evidence="2">
    <location>
        <begin position="31"/>
        <end position="45"/>
    </location>
</feature>
<proteinExistence type="predicted"/>
<comment type="caution">
    <text evidence="4">The sequence shown here is derived from an EMBL/GenBank/DDBJ whole genome shotgun (WGS) entry which is preliminary data.</text>
</comment>
<dbReference type="AlphaFoldDB" id="A0AAW0HJ46"/>
<dbReference type="Pfam" id="PF03792">
    <property type="entry name" value="PBC"/>
    <property type="match status" value="1"/>
</dbReference>
<comment type="subcellular location">
    <subcellularLocation>
        <location evidence="1">Nucleus</location>
    </subcellularLocation>
</comment>
<reference evidence="4 5" key="1">
    <citation type="journal article" date="2023" name="bioRxiv">
        <title>Conserved and derived expression patterns and positive selection on dental genes reveal complex evolutionary context of ever-growing rodent molars.</title>
        <authorList>
            <person name="Calamari Z.T."/>
            <person name="Song A."/>
            <person name="Cohen E."/>
            <person name="Akter M."/>
            <person name="Roy R.D."/>
            <person name="Hallikas O."/>
            <person name="Christensen M.M."/>
            <person name="Li P."/>
            <person name="Marangoni P."/>
            <person name="Jernvall J."/>
            <person name="Klein O.D."/>
        </authorList>
    </citation>
    <scope>NUCLEOTIDE SEQUENCE [LARGE SCALE GENOMIC DNA]</scope>
    <source>
        <strain evidence="4">V071</strain>
    </source>
</reference>
<dbReference type="GO" id="GO:0003700">
    <property type="term" value="F:DNA-binding transcription factor activity"/>
    <property type="evidence" value="ECO:0007669"/>
    <property type="project" value="InterPro"/>
</dbReference>
<organism evidence="4 5">
    <name type="scientific">Myodes glareolus</name>
    <name type="common">Bank vole</name>
    <name type="synonym">Clethrionomys glareolus</name>
    <dbReference type="NCBI Taxonomy" id="447135"/>
    <lineage>
        <taxon>Eukaryota</taxon>
        <taxon>Metazoa</taxon>
        <taxon>Chordata</taxon>
        <taxon>Craniata</taxon>
        <taxon>Vertebrata</taxon>
        <taxon>Euteleostomi</taxon>
        <taxon>Mammalia</taxon>
        <taxon>Eutheria</taxon>
        <taxon>Euarchontoglires</taxon>
        <taxon>Glires</taxon>
        <taxon>Rodentia</taxon>
        <taxon>Myomorpha</taxon>
        <taxon>Muroidea</taxon>
        <taxon>Cricetidae</taxon>
        <taxon>Arvicolinae</taxon>
        <taxon>Myodes</taxon>
    </lineage>
</organism>
<feature type="region of interest" description="Disordered" evidence="2">
    <location>
        <begin position="104"/>
        <end position="126"/>
    </location>
</feature>
<dbReference type="Proteomes" id="UP001488838">
    <property type="component" value="Unassembled WGS sequence"/>
</dbReference>
<feature type="domain" description="PBC" evidence="3">
    <location>
        <begin position="125"/>
        <end position="176"/>
    </location>
</feature>
<feature type="non-terminal residue" evidence="4">
    <location>
        <position position="1"/>
    </location>
</feature>
<sequence length="331" mass="36302">PASAPLPPAAVFSLRRGGSQSRTPVRVPSVAGLAGPGHPLPRGRGARGRLPLPLLLFLLLPRRRRRRLSLRLRRRRPLPPARGGMDDQSRMLQTLAGVNLAGHSVQGGMALPPPPHGHEGADGDGRKQDIGDILHQIMTITDQSLDEAQAKKHALNCHRMKPALFSVLCEIKEKTGKTSARSGPGDPRAVPGKAASLEHSHKLSPATKQQLHKSEMISSGTAVKTMTLNERRKGIDDDLQGSFIKGQKKTSVLIPPIQLALSIEIIFKPFIGGENQKDSKYTTVNKQKLFDMCNDFQRAISNVLYPCKDRFCSQVFSNVYMALRRTSFFSQ</sequence>
<dbReference type="EMBL" id="JBBHLL010000503">
    <property type="protein sequence ID" value="KAK7801436.1"/>
    <property type="molecule type" value="Genomic_DNA"/>
</dbReference>
<dbReference type="PROSITE" id="PS51978">
    <property type="entry name" value="PBC"/>
    <property type="match status" value="1"/>
</dbReference>
<feature type="compositionally biased region" description="Basic and acidic residues" evidence="2">
    <location>
        <begin position="116"/>
        <end position="126"/>
    </location>
</feature>
<dbReference type="GO" id="GO:0005634">
    <property type="term" value="C:nucleus"/>
    <property type="evidence" value="ECO:0007669"/>
    <property type="project" value="UniProtKB-SubCell"/>
</dbReference>
<gene>
    <name evidence="4" type="ORF">U0070_015546</name>
</gene>
<evidence type="ECO:0000313" key="4">
    <source>
        <dbReference type="EMBL" id="KAK7801436.1"/>
    </source>
</evidence>
<protein>
    <recommendedName>
        <fullName evidence="3">PBC domain-containing protein</fullName>
    </recommendedName>
</protein>
<feature type="non-terminal residue" evidence="4">
    <location>
        <position position="331"/>
    </location>
</feature>
<name>A0AAW0HJ46_MYOGA</name>
<dbReference type="InterPro" id="IPR005542">
    <property type="entry name" value="PBX_PBC_dom"/>
</dbReference>
<feature type="region of interest" description="Disordered" evidence="2">
    <location>
        <begin position="175"/>
        <end position="196"/>
    </location>
</feature>
<accession>A0AAW0HJ46</accession>
<keyword evidence="5" id="KW-1185">Reference proteome</keyword>
<evidence type="ECO:0000256" key="1">
    <source>
        <dbReference type="ARBA" id="ARBA00004123"/>
    </source>
</evidence>
<evidence type="ECO:0000259" key="3">
    <source>
        <dbReference type="PROSITE" id="PS51978"/>
    </source>
</evidence>
<evidence type="ECO:0000313" key="5">
    <source>
        <dbReference type="Proteomes" id="UP001488838"/>
    </source>
</evidence>
<evidence type="ECO:0000256" key="2">
    <source>
        <dbReference type="SAM" id="MobiDB-lite"/>
    </source>
</evidence>